<evidence type="ECO:0000256" key="1">
    <source>
        <dbReference type="ARBA" id="ARBA00004429"/>
    </source>
</evidence>
<dbReference type="PANTHER" id="PTHR32196">
    <property type="entry name" value="ABC TRANSPORTER PERMEASE PROTEIN YPHD-RELATED-RELATED"/>
    <property type="match status" value="1"/>
</dbReference>
<evidence type="ECO:0000256" key="8">
    <source>
        <dbReference type="ARBA" id="ARBA00023136"/>
    </source>
</evidence>
<keyword evidence="5" id="KW-0997">Cell inner membrane</keyword>
<feature type="transmembrane region" description="Helical" evidence="9">
    <location>
        <begin position="91"/>
        <end position="113"/>
    </location>
</feature>
<evidence type="ECO:0000256" key="6">
    <source>
        <dbReference type="ARBA" id="ARBA00022692"/>
    </source>
</evidence>
<evidence type="ECO:0000256" key="5">
    <source>
        <dbReference type="ARBA" id="ARBA00022519"/>
    </source>
</evidence>
<accession>A0AAV2VRE3</accession>
<keyword evidence="6 9" id="KW-0812">Transmembrane</keyword>
<evidence type="ECO:0000256" key="2">
    <source>
        <dbReference type="ARBA" id="ARBA00007942"/>
    </source>
</evidence>
<dbReference type="Pfam" id="PF02653">
    <property type="entry name" value="BPD_transp_2"/>
    <property type="match status" value="1"/>
</dbReference>
<dbReference type="PANTHER" id="PTHR32196:SF21">
    <property type="entry name" value="ABC TRANSPORTER PERMEASE PROTEIN YPHD-RELATED"/>
    <property type="match status" value="1"/>
</dbReference>
<comment type="similarity">
    <text evidence="2">Belongs to the binding-protein-dependent transport system permease family. AraH/RbsC subfamily.</text>
</comment>
<evidence type="ECO:0000256" key="9">
    <source>
        <dbReference type="SAM" id="Phobius"/>
    </source>
</evidence>
<dbReference type="Proteomes" id="UP000018211">
    <property type="component" value="Unassembled WGS sequence"/>
</dbReference>
<dbReference type="GO" id="GO:0022857">
    <property type="term" value="F:transmembrane transporter activity"/>
    <property type="evidence" value="ECO:0007669"/>
    <property type="project" value="InterPro"/>
</dbReference>
<dbReference type="EMBL" id="CAOF01000118">
    <property type="protein sequence ID" value="CCO47276.1"/>
    <property type="molecule type" value="Genomic_DNA"/>
</dbReference>
<evidence type="ECO:0000313" key="10">
    <source>
        <dbReference type="EMBL" id="CCO47276.1"/>
    </source>
</evidence>
<feature type="transmembrane region" description="Helical" evidence="9">
    <location>
        <begin position="40"/>
        <end position="61"/>
    </location>
</feature>
<sequence>MSNSKRMTTWLMKYGVLIGLFLLLFGFAFVRPNILLPQNITTIFAAASISFIMFAGVTWIFSIGEVDVSFTNIAALSNVVTAWSVQQGMGWGISIVAGLMVGVVFGILNGVLVGYLRLSSLVTTIATGGLTLSIAKAIGAGASFRIDDTGFMGDLVNASFGIFPATMVLALFIAFVLWVCQEKLLLGHYIYAQESNYKAVHEAGIPVKKLNVYLFLFAGVMAALSGCFIAASLSSGQPGIGNSYFIDGLTAIFLGSLAFRQGKANVLGTLIGVLILTVLTNGAGLSGWANYERDMVKGGLLLLGVFVLIRGGRIHALKAKEKQPYEADKSVLSSK</sequence>
<feature type="transmembrane region" description="Helical" evidence="9">
    <location>
        <begin position="125"/>
        <end position="146"/>
    </location>
</feature>
<gene>
    <name evidence="10" type="ORF">VIBNISOn1_280045</name>
</gene>
<feature type="transmembrane region" description="Helical" evidence="9">
    <location>
        <begin position="158"/>
        <end position="180"/>
    </location>
</feature>
<comment type="subcellular location">
    <subcellularLocation>
        <location evidence="1">Cell inner membrane</location>
        <topology evidence="1">Multi-pass membrane protein</topology>
    </subcellularLocation>
</comment>
<feature type="transmembrane region" description="Helical" evidence="9">
    <location>
        <begin position="295"/>
        <end position="312"/>
    </location>
</feature>
<dbReference type="GO" id="GO:0005886">
    <property type="term" value="C:plasma membrane"/>
    <property type="evidence" value="ECO:0007669"/>
    <property type="project" value="UniProtKB-SubCell"/>
</dbReference>
<dbReference type="RefSeq" id="WP_004407083.1">
    <property type="nucleotide sequence ID" value="NZ_LK391965.1"/>
</dbReference>
<name>A0AAV2VRE3_9VIBR</name>
<feature type="transmembrane region" description="Helical" evidence="9">
    <location>
        <begin position="266"/>
        <end position="289"/>
    </location>
</feature>
<proteinExistence type="inferred from homology"/>
<keyword evidence="4" id="KW-1003">Cell membrane</keyword>
<evidence type="ECO:0000256" key="3">
    <source>
        <dbReference type="ARBA" id="ARBA00022448"/>
    </source>
</evidence>
<comment type="caution">
    <text evidence="10">The sequence shown here is derived from an EMBL/GenBank/DDBJ whole genome shotgun (WGS) entry which is preliminary data.</text>
</comment>
<keyword evidence="3" id="KW-0813">Transport</keyword>
<keyword evidence="8 9" id="KW-0472">Membrane</keyword>
<feature type="transmembrane region" description="Helical" evidence="9">
    <location>
        <begin position="212"/>
        <end position="233"/>
    </location>
</feature>
<evidence type="ECO:0000313" key="11">
    <source>
        <dbReference type="Proteomes" id="UP000018211"/>
    </source>
</evidence>
<dbReference type="CDD" id="cd06579">
    <property type="entry name" value="TM_PBP1_transp_AraH_like"/>
    <property type="match status" value="1"/>
</dbReference>
<evidence type="ECO:0000256" key="4">
    <source>
        <dbReference type="ARBA" id="ARBA00022475"/>
    </source>
</evidence>
<organism evidence="10 11">
    <name type="scientific">Vibrio nigripulchritudo SOn1</name>
    <dbReference type="NCBI Taxonomy" id="1238450"/>
    <lineage>
        <taxon>Bacteria</taxon>
        <taxon>Pseudomonadati</taxon>
        <taxon>Pseudomonadota</taxon>
        <taxon>Gammaproteobacteria</taxon>
        <taxon>Vibrionales</taxon>
        <taxon>Vibrionaceae</taxon>
        <taxon>Vibrio</taxon>
    </lineage>
</organism>
<reference evidence="10 11" key="1">
    <citation type="journal article" date="2013" name="ISME J.">
        <title>Comparative genomics of pathogenic lineages of Vibrio nigripulchritudo identifies virulence-associated traits.</title>
        <authorList>
            <person name="Goudenege D."/>
            <person name="Labreuche Y."/>
            <person name="Krin E."/>
            <person name="Ansquer D."/>
            <person name="Mangenot S."/>
            <person name="Calteau A."/>
            <person name="Medigue C."/>
            <person name="Mazel D."/>
            <person name="Polz M.F."/>
            <person name="Le Roux F."/>
        </authorList>
    </citation>
    <scope>NUCLEOTIDE SEQUENCE [LARGE SCALE GENOMIC DNA]</scope>
    <source>
        <strain evidence="10 11">SOn1</strain>
    </source>
</reference>
<protein>
    <submittedName>
        <fullName evidence="10">Ribose/xylose/arabinose/galactoside ABC-type transport system, permease component</fullName>
    </submittedName>
</protein>
<keyword evidence="7 9" id="KW-1133">Transmembrane helix</keyword>
<dbReference type="InterPro" id="IPR001851">
    <property type="entry name" value="ABC_transp_permease"/>
</dbReference>
<dbReference type="AlphaFoldDB" id="A0AAV2VRE3"/>
<evidence type="ECO:0000256" key="7">
    <source>
        <dbReference type="ARBA" id="ARBA00022989"/>
    </source>
</evidence>
<feature type="transmembrane region" description="Helical" evidence="9">
    <location>
        <begin position="239"/>
        <end position="259"/>
    </location>
</feature>